<organism evidence="2 3">
    <name type="scientific">Trapa incisa</name>
    <dbReference type="NCBI Taxonomy" id="236973"/>
    <lineage>
        <taxon>Eukaryota</taxon>
        <taxon>Viridiplantae</taxon>
        <taxon>Streptophyta</taxon>
        <taxon>Embryophyta</taxon>
        <taxon>Tracheophyta</taxon>
        <taxon>Spermatophyta</taxon>
        <taxon>Magnoliopsida</taxon>
        <taxon>eudicotyledons</taxon>
        <taxon>Gunneridae</taxon>
        <taxon>Pentapetalae</taxon>
        <taxon>rosids</taxon>
        <taxon>malvids</taxon>
        <taxon>Myrtales</taxon>
        <taxon>Lythraceae</taxon>
        <taxon>Trapa</taxon>
    </lineage>
</organism>
<gene>
    <name evidence="2" type="ORF">SAY87_010995</name>
</gene>
<accession>A0AAN7JIU3</accession>
<protein>
    <submittedName>
        <fullName evidence="2">Uncharacterized protein</fullName>
    </submittedName>
</protein>
<keyword evidence="3" id="KW-1185">Reference proteome</keyword>
<dbReference type="PANTHER" id="PTHR35123">
    <property type="entry name" value="OS07G0633900 PROTEIN-RELATED"/>
    <property type="match status" value="1"/>
</dbReference>
<feature type="compositionally biased region" description="Low complexity" evidence="1">
    <location>
        <begin position="78"/>
        <end position="97"/>
    </location>
</feature>
<dbReference type="PANTHER" id="PTHR35123:SF2">
    <property type="entry name" value="UBIQUITIN CARBOXYL-TERMINAL HYDROLASE-LIKE PROTEIN"/>
    <property type="match status" value="1"/>
</dbReference>
<evidence type="ECO:0000313" key="2">
    <source>
        <dbReference type="EMBL" id="KAK4744683.1"/>
    </source>
</evidence>
<dbReference type="Proteomes" id="UP001345219">
    <property type="component" value="Chromosome 9"/>
</dbReference>
<dbReference type="EMBL" id="JAXIOK010000022">
    <property type="protein sequence ID" value="KAK4744683.1"/>
    <property type="molecule type" value="Genomic_DNA"/>
</dbReference>
<feature type="compositionally biased region" description="Low complexity" evidence="1">
    <location>
        <begin position="52"/>
        <end position="63"/>
    </location>
</feature>
<evidence type="ECO:0000313" key="3">
    <source>
        <dbReference type="Proteomes" id="UP001345219"/>
    </source>
</evidence>
<feature type="region of interest" description="Disordered" evidence="1">
    <location>
        <begin position="1"/>
        <end position="100"/>
    </location>
</feature>
<dbReference type="AlphaFoldDB" id="A0AAN7JIU3"/>
<evidence type="ECO:0000256" key="1">
    <source>
        <dbReference type="SAM" id="MobiDB-lite"/>
    </source>
</evidence>
<proteinExistence type="predicted"/>
<comment type="caution">
    <text evidence="2">The sequence shown here is derived from an EMBL/GenBank/DDBJ whole genome shotgun (WGS) entry which is preliminary data.</text>
</comment>
<reference evidence="2 3" key="1">
    <citation type="journal article" date="2023" name="Hortic Res">
        <title>Pangenome of water caltrop reveals structural variations and asymmetric subgenome divergence after allopolyploidization.</title>
        <authorList>
            <person name="Zhang X."/>
            <person name="Chen Y."/>
            <person name="Wang L."/>
            <person name="Yuan Y."/>
            <person name="Fang M."/>
            <person name="Shi L."/>
            <person name="Lu R."/>
            <person name="Comes H.P."/>
            <person name="Ma Y."/>
            <person name="Chen Y."/>
            <person name="Huang G."/>
            <person name="Zhou Y."/>
            <person name="Zheng Z."/>
            <person name="Qiu Y."/>
        </authorList>
    </citation>
    <scope>NUCLEOTIDE SEQUENCE [LARGE SCALE GENOMIC DNA]</scope>
    <source>
        <tissue evidence="2">Roots</tissue>
    </source>
</reference>
<sequence>MSERGKEASDASGSGLRKCDGEDGVGNQRRKKKGSHRGFASKLTRAKHLLHSSSSSSSPGNSSRRPTPFKERCTLCISRPRTSESPPESPTSDPNDSAFTPEMLRALMENNDFYSKECNTHFYADDLASCKRT</sequence>
<name>A0AAN7JIU3_9MYRT</name>